<reference evidence="2 3" key="1">
    <citation type="submission" date="2020-08" db="EMBL/GenBank/DDBJ databases">
        <title>Novel species isolated from subtropical streams in China.</title>
        <authorList>
            <person name="Lu H."/>
        </authorList>
    </citation>
    <scope>NUCLEOTIDE SEQUENCE [LARGE SCALE GENOMIC DNA]</scope>
    <source>
        <strain evidence="2 3">KCTC 52442</strain>
    </source>
</reference>
<feature type="signal peptide" evidence="1">
    <location>
        <begin position="1"/>
        <end position="34"/>
    </location>
</feature>
<evidence type="ECO:0008006" key="4">
    <source>
        <dbReference type="Google" id="ProtNLM"/>
    </source>
</evidence>
<keyword evidence="3" id="KW-1185">Reference proteome</keyword>
<organism evidence="2 3">
    <name type="scientific">Undibacterium amnicola</name>
    <dbReference type="NCBI Taxonomy" id="1834038"/>
    <lineage>
        <taxon>Bacteria</taxon>
        <taxon>Pseudomonadati</taxon>
        <taxon>Pseudomonadota</taxon>
        <taxon>Betaproteobacteria</taxon>
        <taxon>Burkholderiales</taxon>
        <taxon>Oxalobacteraceae</taxon>
        <taxon>Undibacterium</taxon>
    </lineage>
</organism>
<evidence type="ECO:0000256" key="1">
    <source>
        <dbReference type="SAM" id="SignalP"/>
    </source>
</evidence>
<keyword evidence="1" id="KW-0732">Signal</keyword>
<sequence length="461" mass="49267">MQRPDFSRNNNRGVLSTIFVGLALSLASATAALAQSSAPSTPKSPPVPSFPCGGLNPIGVELKPIPKLSNGEFTNPGADCAMWQTFIYLNWPAKSGQRGIPDTSALFGAPGTTVWESFLTEEQVFLPNGAQPQPWNNQVVNATLPKEVASEFAAGSMRMLTRTAKVSPTVAKLQATLKARKSPNIPLDEITQADGNILYDQQKNPVYYDVAMNKTQYDYITQNSLYNATTQATFAKTTNIILPSGSIEVKAAWKVLTPVEASSGRFHLAKGYVPGSADGKAVTIGLVGFHIFASGGKQNAGLWSTFYQVDNAPLMGATGKQAYSFNNPTSKTPVNTKGTNPTQVVQVFPDDVNAAKINAQAQKIITQGYAKSPWQYYAMVDTQWSKTVLNLSTPIPQTVPLSAGKPGDISTNTLINPVLETFMQTKGNSCMGCHAFATTAQKASKTATGFSFMFGSAQAPK</sequence>
<comment type="caution">
    <text evidence="2">The sequence shown here is derived from an EMBL/GenBank/DDBJ whole genome shotgun (WGS) entry which is preliminary data.</text>
</comment>
<gene>
    <name evidence="2" type="ORF">H8K33_10805</name>
</gene>
<proteinExistence type="predicted"/>
<dbReference type="EMBL" id="JACOFU010000004">
    <property type="protein sequence ID" value="MBC3832000.1"/>
    <property type="molecule type" value="Genomic_DNA"/>
</dbReference>
<evidence type="ECO:0000313" key="3">
    <source>
        <dbReference type="Proteomes" id="UP000643610"/>
    </source>
</evidence>
<evidence type="ECO:0000313" key="2">
    <source>
        <dbReference type="EMBL" id="MBC3832000.1"/>
    </source>
</evidence>
<dbReference type="RefSeq" id="WP_186891049.1">
    <property type="nucleotide sequence ID" value="NZ_JACOFU010000004.1"/>
</dbReference>
<protein>
    <recommendedName>
        <fullName evidence="4">Cytochrome c family protein</fullName>
    </recommendedName>
</protein>
<dbReference type="Proteomes" id="UP000643610">
    <property type="component" value="Unassembled WGS sequence"/>
</dbReference>
<name>A0ABR6XR95_9BURK</name>
<feature type="chain" id="PRO_5045085437" description="Cytochrome c family protein" evidence="1">
    <location>
        <begin position="35"/>
        <end position="461"/>
    </location>
</feature>
<accession>A0ABR6XR95</accession>